<gene>
    <name evidence="1" type="ORF">PHYSODRAFT_305805</name>
</gene>
<dbReference type="InParanoid" id="G5A6N6"/>
<reference evidence="1 2" key="1">
    <citation type="journal article" date="2006" name="Science">
        <title>Phytophthora genome sequences uncover evolutionary origins and mechanisms of pathogenesis.</title>
        <authorList>
            <person name="Tyler B.M."/>
            <person name="Tripathy S."/>
            <person name="Zhang X."/>
            <person name="Dehal P."/>
            <person name="Jiang R.H."/>
            <person name="Aerts A."/>
            <person name="Arredondo F.D."/>
            <person name="Baxter L."/>
            <person name="Bensasson D."/>
            <person name="Beynon J.L."/>
            <person name="Chapman J."/>
            <person name="Damasceno C.M."/>
            <person name="Dorrance A.E."/>
            <person name="Dou D."/>
            <person name="Dickerman A.W."/>
            <person name="Dubchak I.L."/>
            <person name="Garbelotto M."/>
            <person name="Gijzen M."/>
            <person name="Gordon S.G."/>
            <person name="Govers F."/>
            <person name="Grunwald N.J."/>
            <person name="Huang W."/>
            <person name="Ivors K.L."/>
            <person name="Jones R.W."/>
            <person name="Kamoun S."/>
            <person name="Krampis K."/>
            <person name="Lamour K.H."/>
            <person name="Lee M.K."/>
            <person name="McDonald W.H."/>
            <person name="Medina M."/>
            <person name="Meijer H.J."/>
            <person name="Nordberg E.K."/>
            <person name="Maclean D.J."/>
            <person name="Ospina-Giraldo M.D."/>
            <person name="Morris P.F."/>
            <person name="Phuntumart V."/>
            <person name="Putnam N.H."/>
            <person name="Rash S."/>
            <person name="Rose J.K."/>
            <person name="Sakihama Y."/>
            <person name="Salamov A.A."/>
            <person name="Savidor A."/>
            <person name="Scheuring C.F."/>
            <person name="Smith B.M."/>
            <person name="Sobral B.W."/>
            <person name="Terry A."/>
            <person name="Torto-Alalibo T.A."/>
            <person name="Win J."/>
            <person name="Xu Z."/>
            <person name="Zhang H."/>
            <person name="Grigoriev I.V."/>
            <person name="Rokhsar D.S."/>
            <person name="Boore J.L."/>
        </authorList>
    </citation>
    <scope>NUCLEOTIDE SEQUENCE [LARGE SCALE GENOMIC DNA]</scope>
    <source>
        <strain evidence="1 2">P6497</strain>
    </source>
</reference>
<keyword evidence="2" id="KW-1185">Reference proteome</keyword>
<dbReference type="KEGG" id="psoj:PHYSODRAFT_305805"/>
<dbReference type="RefSeq" id="XP_009535624.1">
    <property type="nucleotide sequence ID" value="XM_009537329.1"/>
</dbReference>
<evidence type="ECO:0000313" key="2">
    <source>
        <dbReference type="Proteomes" id="UP000002640"/>
    </source>
</evidence>
<dbReference type="Proteomes" id="UP000002640">
    <property type="component" value="Unassembled WGS sequence"/>
</dbReference>
<protein>
    <submittedName>
        <fullName evidence="1">Uncharacterized protein</fullName>
    </submittedName>
</protein>
<evidence type="ECO:0000313" key="1">
    <source>
        <dbReference type="EMBL" id="EGZ08991.1"/>
    </source>
</evidence>
<dbReference type="AlphaFoldDB" id="G5A6N6"/>
<proteinExistence type="predicted"/>
<name>G5A6N6_PHYSP</name>
<organism evidence="1 2">
    <name type="scientific">Phytophthora sojae (strain P6497)</name>
    <name type="common">Soybean stem and root rot agent</name>
    <name type="synonym">Phytophthora megasperma f. sp. glycines</name>
    <dbReference type="NCBI Taxonomy" id="1094619"/>
    <lineage>
        <taxon>Eukaryota</taxon>
        <taxon>Sar</taxon>
        <taxon>Stramenopiles</taxon>
        <taxon>Oomycota</taxon>
        <taxon>Peronosporomycetes</taxon>
        <taxon>Peronosporales</taxon>
        <taxon>Peronosporaceae</taxon>
        <taxon>Phytophthora</taxon>
    </lineage>
</organism>
<dbReference type="GeneID" id="20642604"/>
<accession>G5A6N6</accession>
<dbReference type="EMBL" id="JH159160">
    <property type="protein sequence ID" value="EGZ08991.1"/>
    <property type="molecule type" value="Genomic_DNA"/>
</dbReference>
<sequence length="331" mass="36952">MVSLGKEDRPETYQPIKPHVEIPGEKVNPWLDALDKLATPADHNVPDQVLLDREMRDVEGHSEDKGCAIPEGMEADAATEVLNVHVFELLSVEHALRDGAKAIGAANTPYEDRVALVEKKYYVAGGRARMMFAVKTSRAMASLDRALMAVGSLKSFAEFDTGVLSGGTVNRLLALYRGGMDKTQQRIVSSYAVRELSIKLGPDKFLEAVSLLQMNPSMDGFIFEGWVIGCLAHGPLTLKQLASGGNVEWKQYPLVHFDITQLQLKLQALSTKQWLVPFKWNQSGYGIVFLDKTRGVVRFVQVTRAFLVTTWSYRARKYMGERNKRAGIHDW</sequence>